<evidence type="ECO:0000313" key="2">
    <source>
        <dbReference type="EMBL" id="MBO1750546.1"/>
    </source>
</evidence>
<proteinExistence type="predicted"/>
<dbReference type="Proteomes" id="UP000664209">
    <property type="component" value="Unassembled WGS sequence"/>
</dbReference>
<dbReference type="AlphaFoldDB" id="A0A939LMR1"/>
<reference evidence="2" key="1">
    <citation type="submission" date="2021-03" db="EMBL/GenBank/DDBJ databases">
        <title>Actinotalea soli sp. nov., isolated from soil.</title>
        <authorList>
            <person name="Ping W."/>
            <person name="Zhang J."/>
        </authorList>
    </citation>
    <scope>NUCLEOTIDE SEQUENCE</scope>
    <source>
        <strain evidence="2">BY-33</strain>
    </source>
</reference>
<dbReference type="RefSeq" id="WP_208054184.1">
    <property type="nucleotide sequence ID" value="NZ_JAGEMK010000001.1"/>
</dbReference>
<organism evidence="2 3">
    <name type="scientific">Actinotalea soli</name>
    <dbReference type="NCBI Taxonomy" id="2819234"/>
    <lineage>
        <taxon>Bacteria</taxon>
        <taxon>Bacillati</taxon>
        <taxon>Actinomycetota</taxon>
        <taxon>Actinomycetes</taxon>
        <taxon>Micrococcales</taxon>
        <taxon>Cellulomonadaceae</taxon>
        <taxon>Actinotalea</taxon>
    </lineage>
</organism>
<dbReference type="EMBL" id="JAGEMK010000001">
    <property type="protein sequence ID" value="MBO1750546.1"/>
    <property type="molecule type" value="Genomic_DNA"/>
</dbReference>
<comment type="caution">
    <text evidence="2">The sequence shown here is derived from an EMBL/GenBank/DDBJ whole genome shotgun (WGS) entry which is preliminary data.</text>
</comment>
<evidence type="ECO:0000313" key="3">
    <source>
        <dbReference type="Proteomes" id="UP000664209"/>
    </source>
</evidence>
<keyword evidence="3" id="KW-1185">Reference proteome</keyword>
<evidence type="ECO:0000256" key="1">
    <source>
        <dbReference type="SAM" id="MobiDB-lite"/>
    </source>
</evidence>
<protein>
    <submittedName>
        <fullName evidence="2">Uncharacterized protein</fullName>
    </submittedName>
</protein>
<feature type="region of interest" description="Disordered" evidence="1">
    <location>
        <begin position="1"/>
        <end position="22"/>
    </location>
</feature>
<name>A0A939LMR1_9CELL</name>
<accession>A0A939LMR1</accession>
<gene>
    <name evidence="2" type="ORF">J4G33_01880</name>
</gene>
<sequence length="93" mass="9146">MSDTPTAAARASAGPTDWVSGERVFAPPAGTLDPDWLVPAVLEAVPGATPGQAQTAVVAAWQATRAAEPVPGGTPLERAAAGAVAEAVRAFGA</sequence>